<evidence type="ECO:0000313" key="2">
    <source>
        <dbReference type="EMBL" id="QHT28556.1"/>
    </source>
</evidence>
<accession>A0A6C0EH97</accession>
<dbReference type="Pfam" id="PF00096">
    <property type="entry name" value="zf-C2H2"/>
    <property type="match status" value="1"/>
</dbReference>
<dbReference type="PROSITE" id="PS50157">
    <property type="entry name" value="ZINC_FINGER_C2H2_2"/>
    <property type="match status" value="1"/>
</dbReference>
<dbReference type="Gene3D" id="3.30.160.60">
    <property type="entry name" value="Classic Zinc Finger"/>
    <property type="match status" value="1"/>
</dbReference>
<name>A0A6C0EH97_9ZZZZ</name>
<protein>
    <recommendedName>
        <fullName evidence="1">C2H2-type domain-containing protein</fullName>
    </recommendedName>
</protein>
<sequence length="349" mass="40817">MYEYVCSLCNYNSNHLGNFRQHINTMKHIKKTETLGDLCSQIVEKNQLTPIDSQLTPIDSQLTPIDSQLTPIDSQLTPIDSQLTPIDSIWNQTDSLVISYDSLVTSPDSLVIPIDSLTQVETNMFSCKYCKKTYSKNSNLHRHMRKCAEKDSKYQNTPPIDQENLMEYIKVIKQENEIIKKEKILMKNEIEVLINRVGNTNINIQQNIYINNYGSENLDYLNNRYLTMLLKTPYTSIQNLLKTIYFDPNHPENHNIKILNRKEKYASVYKDGDWELRNKRDIIDNIVDNGYNIIDCYFDEKGILLENSKQQKFLDFQKNYLSNSKIKKNIEKDTELIILNGYKEIENSN</sequence>
<dbReference type="EMBL" id="MN738863">
    <property type="protein sequence ID" value="QHT28556.1"/>
    <property type="molecule type" value="Genomic_DNA"/>
</dbReference>
<dbReference type="SMART" id="SM00355">
    <property type="entry name" value="ZnF_C2H2"/>
    <property type="match status" value="2"/>
</dbReference>
<proteinExistence type="predicted"/>
<dbReference type="SUPFAM" id="SSF57667">
    <property type="entry name" value="beta-beta-alpha zinc fingers"/>
    <property type="match status" value="1"/>
</dbReference>
<reference evidence="2" key="1">
    <citation type="journal article" date="2020" name="Nature">
        <title>Giant virus diversity and host interactions through global metagenomics.</title>
        <authorList>
            <person name="Schulz F."/>
            <person name="Roux S."/>
            <person name="Paez-Espino D."/>
            <person name="Jungbluth S."/>
            <person name="Walsh D.A."/>
            <person name="Denef V.J."/>
            <person name="McMahon K.D."/>
            <person name="Konstantinidis K.T."/>
            <person name="Eloe-Fadrosh E.A."/>
            <person name="Kyrpides N.C."/>
            <person name="Woyke T."/>
        </authorList>
    </citation>
    <scope>NUCLEOTIDE SEQUENCE</scope>
    <source>
        <strain evidence="2">GVMAG-M-3300001351-8</strain>
    </source>
</reference>
<evidence type="ECO:0000259" key="1">
    <source>
        <dbReference type="PROSITE" id="PS50157"/>
    </source>
</evidence>
<dbReference type="InterPro" id="IPR013087">
    <property type="entry name" value="Znf_C2H2_type"/>
</dbReference>
<dbReference type="InterPro" id="IPR036236">
    <property type="entry name" value="Znf_C2H2_sf"/>
</dbReference>
<organism evidence="2">
    <name type="scientific">viral metagenome</name>
    <dbReference type="NCBI Taxonomy" id="1070528"/>
    <lineage>
        <taxon>unclassified sequences</taxon>
        <taxon>metagenomes</taxon>
        <taxon>organismal metagenomes</taxon>
    </lineage>
</organism>
<feature type="domain" description="C2H2-type" evidence="1">
    <location>
        <begin position="125"/>
        <end position="154"/>
    </location>
</feature>
<dbReference type="AlphaFoldDB" id="A0A6C0EH97"/>